<dbReference type="GO" id="GO:0009734">
    <property type="term" value="P:auxin-activated signaling pathway"/>
    <property type="evidence" value="ECO:0007669"/>
    <property type="project" value="TreeGrafter"/>
</dbReference>
<evidence type="ECO:0000259" key="3">
    <source>
        <dbReference type="Pfam" id="PF05703"/>
    </source>
</evidence>
<dbReference type="Pfam" id="PF05703">
    <property type="entry name" value="Auxin_canalis"/>
    <property type="match status" value="2"/>
</dbReference>
<comment type="caution">
    <text evidence="5">The sequence shown here is derived from an EMBL/GenBank/DDBJ whole genome shotgun (WGS) entry which is preliminary data.</text>
</comment>
<evidence type="ECO:0008006" key="7">
    <source>
        <dbReference type="Google" id="ProtNLM"/>
    </source>
</evidence>
<feature type="domain" description="VAN3-binding protein-like auxin canalisation" evidence="3">
    <location>
        <begin position="67"/>
        <end position="222"/>
    </location>
</feature>
<evidence type="ECO:0000313" key="6">
    <source>
        <dbReference type="Proteomes" id="UP001229421"/>
    </source>
</evidence>
<dbReference type="EMBL" id="JAUHHV010000001">
    <property type="protein sequence ID" value="KAK1438757.1"/>
    <property type="molecule type" value="Genomic_DNA"/>
</dbReference>
<dbReference type="InterPro" id="IPR013666">
    <property type="entry name" value="PH_pln"/>
</dbReference>
<feature type="domain" description="VAN3-binding protein-like auxin canalisation" evidence="3">
    <location>
        <begin position="20"/>
        <end position="56"/>
    </location>
</feature>
<evidence type="ECO:0000256" key="1">
    <source>
        <dbReference type="SAM" id="MobiDB-lite"/>
    </source>
</evidence>
<keyword evidence="2" id="KW-1133">Transmembrane helix</keyword>
<proteinExistence type="predicted"/>
<gene>
    <name evidence="5" type="ORF">QVD17_04567</name>
</gene>
<evidence type="ECO:0000313" key="5">
    <source>
        <dbReference type="EMBL" id="KAK1438757.1"/>
    </source>
</evidence>
<accession>A0AAD8LC59</accession>
<dbReference type="AlphaFoldDB" id="A0AAD8LC59"/>
<keyword evidence="2" id="KW-0472">Membrane</keyword>
<feature type="transmembrane region" description="Helical" evidence="2">
    <location>
        <begin position="103"/>
        <end position="125"/>
    </location>
</feature>
<dbReference type="InterPro" id="IPR040269">
    <property type="entry name" value="VAB"/>
</dbReference>
<reference evidence="5" key="1">
    <citation type="journal article" date="2023" name="bioRxiv">
        <title>Improved chromosome-level genome assembly for marigold (Tagetes erecta).</title>
        <authorList>
            <person name="Jiang F."/>
            <person name="Yuan L."/>
            <person name="Wang S."/>
            <person name="Wang H."/>
            <person name="Xu D."/>
            <person name="Wang A."/>
            <person name="Fan W."/>
        </authorList>
    </citation>
    <scope>NUCLEOTIDE SEQUENCE</scope>
    <source>
        <strain evidence="5">WSJ</strain>
        <tissue evidence="5">Leaf</tissue>
    </source>
</reference>
<feature type="compositionally biased region" description="Polar residues" evidence="1">
    <location>
        <begin position="7"/>
        <end position="20"/>
    </location>
</feature>
<dbReference type="GO" id="GO:0010087">
    <property type="term" value="P:phloem or xylem histogenesis"/>
    <property type="evidence" value="ECO:0007669"/>
    <property type="project" value="TreeGrafter"/>
</dbReference>
<dbReference type="GO" id="GO:0010305">
    <property type="term" value="P:leaf vascular tissue pattern formation"/>
    <property type="evidence" value="ECO:0007669"/>
    <property type="project" value="TreeGrafter"/>
</dbReference>
<dbReference type="Pfam" id="PF08458">
    <property type="entry name" value="PH_2"/>
    <property type="match status" value="1"/>
</dbReference>
<dbReference type="PANTHER" id="PTHR31351:SF24">
    <property type="entry name" value="VAN3-BINDING PROTEIN-LIKE"/>
    <property type="match status" value="1"/>
</dbReference>
<dbReference type="PANTHER" id="PTHR31351">
    <property type="entry name" value="EXPRESSED PROTEIN"/>
    <property type="match status" value="1"/>
</dbReference>
<keyword evidence="2" id="KW-0812">Transmembrane</keyword>
<keyword evidence="6" id="KW-1185">Reference proteome</keyword>
<dbReference type="InterPro" id="IPR008546">
    <property type="entry name" value="VAN3-bd-like_auxin_canal"/>
</dbReference>
<protein>
    <recommendedName>
        <fullName evidence="7">VAN3-binding protein</fullName>
    </recommendedName>
</protein>
<organism evidence="5 6">
    <name type="scientific">Tagetes erecta</name>
    <name type="common">African marigold</name>
    <dbReference type="NCBI Taxonomy" id="13708"/>
    <lineage>
        <taxon>Eukaryota</taxon>
        <taxon>Viridiplantae</taxon>
        <taxon>Streptophyta</taxon>
        <taxon>Embryophyta</taxon>
        <taxon>Tracheophyta</taxon>
        <taxon>Spermatophyta</taxon>
        <taxon>Magnoliopsida</taxon>
        <taxon>eudicotyledons</taxon>
        <taxon>Gunneridae</taxon>
        <taxon>Pentapetalae</taxon>
        <taxon>asterids</taxon>
        <taxon>campanulids</taxon>
        <taxon>Asterales</taxon>
        <taxon>Asteraceae</taxon>
        <taxon>Asteroideae</taxon>
        <taxon>Heliantheae alliance</taxon>
        <taxon>Tageteae</taxon>
        <taxon>Tagetes</taxon>
    </lineage>
</organism>
<evidence type="ECO:0000256" key="2">
    <source>
        <dbReference type="SAM" id="Phobius"/>
    </source>
</evidence>
<dbReference type="Proteomes" id="UP001229421">
    <property type="component" value="Unassembled WGS sequence"/>
</dbReference>
<feature type="region of interest" description="Disordered" evidence="1">
    <location>
        <begin position="1"/>
        <end position="20"/>
    </location>
</feature>
<sequence length="360" mass="39690">MEGGNIWKSNSYPPLNITQPQTPMEPMEFLSRSWSVSAEEISKAFAAAQKPKLEKTIMSPVHESFIAPQPQEKVSRVRTRGNWFNHNRESVMRKKDKARREKAHAHAALCVAGLATALASITAAADTAARSLELDGGSKMTNALASATELLATHCSELAESAGADHHLVVSVVQSATNIQTPTHLMTLTAAAATALRGEAALKARFPKEAKKNATVIPFEKGMGGHHMLSSCETTKWEPQGMLQQVCKGGLQWKQVSVYINKKSQVIIKLKSNHVGGAFSTKNKGVVYGVCNEKASWPFCKERENSDAYFGVKTAKGLLEFKCKNKVYKQKWVDTLQFLLQRTNNIEHLRHSMNMLNCLE</sequence>
<evidence type="ECO:0000259" key="4">
    <source>
        <dbReference type="Pfam" id="PF08458"/>
    </source>
</evidence>
<feature type="domain" description="Pleckstrin-like plant" evidence="4">
    <location>
        <begin position="242"/>
        <end position="342"/>
    </location>
</feature>
<name>A0AAD8LC59_TARER</name>